<comment type="similarity">
    <text evidence="2">Belongs to the peptidase M13 family.</text>
</comment>
<dbReference type="GO" id="GO:0004222">
    <property type="term" value="F:metalloendopeptidase activity"/>
    <property type="evidence" value="ECO:0007669"/>
    <property type="project" value="UniProtKB-EC"/>
</dbReference>
<evidence type="ECO:0000256" key="6">
    <source>
        <dbReference type="ARBA" id="ARBA00022833"/>
    </source>
</evidence>
<dbReference type="Pfam" id="PF01431">
    <property type="entry name" value="Peptidase_M13"/>
    <property type="match status" value="1"/>
</dbReference>
<gene>
    <name evidence="11" type="ordered locus">Fleli_1540</name>
</gene>
<dbReference type="PROSITE" id="PS51257">
    <property type="entry name" value="PROKAR_LIPOPROTEIN"/>
    <property type="match status" value="1"/>
</dbReference>
<keyword evidence="12" id="KW-1185">Reference proteome</keyword>
<organism evidence="11 12">
    <name type="scientific">Bernardetia litoralis (strain ATCC 23117 / DSM 6794 / NBRC 15988 / NCIMB 1366 / Fx l1 / Sio-4)</name>
    <name type="common">Flexibacter litoralis</name>
    <dbReference type="NCBI Taxonomy" id="880071"/>
    <lineage>
        <taxon>Bacteria</taxon>
        <taxon>Pseudomonadati</taxon>
        <taxon>Bacteroidota</taxon>
        <taxon>Cytophagia</taxon>
        <taxon>Cytophagales</taxon>
        <taxon>Bernardetiaceae</taxon>
        <taxon>Bernardetia</taxon>
    </lineage>
</organism>
<dbReference type="PROSITE" id="PS51885">
    <property type="entry name" value="NEPRILYSIN"/>
    <property type="match status" value="1"/>
</dbReference>
<feature type="domain" description="Peptidase M13 N-terminal" evidence="10">
    <location>
        <begin position="65"/>
        <end position="444"/>
    </location>
</feature>
<dbReference type="GO" id="GO:0046872">
    <property type="term" value="F:metal ion binding"/>
    <property type="evidence" value="ECO:0007669"/>
    <property type="project" value="UniProtKB-KW"/>
</dbReference>
<dbReference type="HOGENOM" id="CLU_006187_7_2_10"/>
<dbReference type="KEGG" id="fli:Fleli_1540"/>
<protein>
    <submittedName>
        <fullName evidence="11">Endothelin-converting enzyme</fullName>
        <ecNumber evidence="11">3.4.24.71</ecNumber>
    </submittedName>
</protein>
<dbReference type="PRINTS" id="PR00786">
    <property type="entry name" value="NEPRILYSIN"/>
</dbReference>
<dbReference type="InterPro" id="IPR024079">
    <property type="entry name" value="MetalloPept_cat_dom_sf"/>
</dbReference>
<dbReference type="STRING" id="880071.Fleli_1540"/>
<feature type="domain" description="Peptidase M13 C-terminal" evidence="9">
    <location>
        <begin position="496"/>
        <end position="695"/>
    </location>
</feature>
<evidence type="ECO:0000256" key="3">
    <source>
        <dbReference type="ARBA" id="ARBA00022670"/>
    </source>
</evidence>
<evidence type="ECO:0000256" key="1">
    <source>
        <dbReference type="ARBA" id="ARBA00001947"/>
    </source>
</evidence>
<dbReference type="InterPro" id="IPR000718">
    <property type="entry name" value="Peptidase_M13"/>
</dbReference>
<dbReference type="PANTHER" id="PTHR11733">
    <property type="entry name" value="ZINC METALLOPROTEASE FAMILY M13 NEPRILYSIN-RELATED"/>
    <property type="match status" value="1"/>
</dbReference>
<dbReference type="EMBL" id="CP003345">
    <property type="protein sequence ID" value="AFM03961.1"/>
    <property type="molecule type" value="Genomic_DNA"/>
</dbReference>
<keyword evidence="3" id="KW-0645">Protease</keyword>
<dbReference type="CDD" id="cd08662">
    <property type="entry name" value="M13"/>
    <property type="match status" value="1"/>
</dbReference>
<dbReference type="InterPro" id="IPR018497">
    <property type="entry name" value="Peptidase_M13_C"/>
</dbReference>
<keyword evidence="4" id="KW-0479">Metal-binding</keyword>
<dbReference type="RefSeq" id="WP_014797418.1">
    <property type="nucleotide sequence ID" value="NC_018018.1"/>
</dbReference>
<dbReference type="Gene3D" id="3.40.390.10">
    <property type="entry name" value="Collagenase (Catalytic Domain)"/>
    <property type="match status" value="1"/>
</dbReference>
<reference evidence="12" key="1">
    <citation type="submission" date="2012-06" db="EMBL/GenBank/DDBJ databases">
        <title>The complete genome of Flexibacter litoralis DSM 6794.</title>
        <authorList>
            <person name="Lucas S."/>
            <person name="Copeland A."/>
            <person name="Lapidus A."/>
            <person name="Glavina del Rio T."/>
            <person name="Dalin E."/>
            <person name="Tice H."/>
            <person name="Bruce D."/>
            <person name="Goodwin L."/>
            <person name="Pitluck S."/>
            <person name="Peters L."/>
            <person name="Ovchinnikova G."/>
            <person name="Lu M."/>
            <person name="Kyrpides N."/>
            <person name="Mavromatis K."/>
            <person name="Ivanova N."/>
            <person name="Brettin T."/>
            <person name="Detter J.C."/>
            <person name="Han C."/>
            <person name="Larimer F."/>
            <person name="Land M."/>
            <person name="Hauser L."/>
            <person name="Markowitz V."/>
            <person name="Cheng J.-F."/>
            <person name="Hugenholtz P."/>
            <person name="Woyke T."/>
            <person name="Wu D."/>
            <person name="Spring S."/>
            <person name="Lang E."/>
            <person name="Kopitz M."/>
            <person name="Brambilla E."/>
            <person name="Klenk H.-P."/>
            <person name="Eisen J.A."/>
        </authorList>
    </citation>
    <scope>NUCLEOTIDE SEQUENCE [LARGE SCALE GENOMIC DNA]</scope>
    <source>
        <strain evidence="12">ATCC 23117 / DSM 6794 / NBRC 15988 / NCIMB 1366 / Sio-4</strain>
    </source>
</reference>
<dbReference type="Gene3D" id="1.10.1380.10">
    <property type="entry name" value="Neutral endopeptidase , domain2"/>
    <property type="match status" value="1"/>
</dbReference>
<evidence type="ECO:0000313" key="11">
    <source>
        <dbReference type="EMBL" id="AFM03961.1"/>
    </source>
</evidence>
<dbReference type="Proteomes" id="UP000006054">
    <property type="component" value="Chromosome"/>
</dbReference>
<feature type="region of interest" description="Disordered" evidence="8">
    <location>
        <begin position="26"/>
        <end position="46"/>
    </location>
</feature>
<dbReference type="EC" id="3.4.24.71" evidence="11"/>
<evidence type="ECO:0000256" key="7">
    <source>
        <dbReference type="ARBA" id="ARBA00023049"/>
    </source>
</evidence>
<evidence type="ECO:0000256" key="5">
    <source>
        <dbReference type="ARBA" id="ARBA00022801"/>
    </source>
</evidence>
<keyword evidence="6" id="KW-0862">Zinc</keyword>
<dbReference type="GO" id="GO:0005886">
    <property type="term" value="C:plasma membrane"/>
    <property type="evidence" value="ECO:0007669"/>
    <property type="project" value="TreeGrafter"/>
</dbReference>
<keyword evidence="7" id="KW-0482">Metalloprotease</keyword>
<dbReference type="OrthoDB" id="9775677at2"/>
<evidence type="ECO:0000256" key="4">
    <source>
        <dbReference type="ARBA" id="ARBA00022723"/>
    </source>
</evidence>
<dbReference type="eggNOG" id="COG3590">
    <property type="taxonomic scope" value="Bacteria"/>
</dbReference>
<dbReference type="GO" id="GO:0016485">
    <property type="term" value="P:protein processing"/>
    <property type="evidence" value="ECO:0007669"/>
    <property type="project" value="TreeGrafter"/>
</dbReference>
<dbReference type="InterPro" id="IPR008753">
    <property type="entry name" value="Peptidase_M13_N"/>
</dbReference>
<name>I4AJ26_BERLS</name>
<evidence type="ECO:0000256" key="2">
    <source>
        <dbReference type="ARBA" id="ARBA00007357"/>
    </source>
</evidence>
<evidence type="ECO:0000313" key="12">
    <source>
        <dbReference type="Proteomes" id="UP000006054"/>
    </source>
</evidence>
<dbReference type="AlphaFoldDB" id="I4AJ26"/>
<comment type="cofactor">
    <cofactor evidence="1">
        <name>Zn(2+)</name>
        <dbReference type="ChEBI" id="CHEBI:29105"/>
    </cofactor>
</comment>
<evidence type="ECO:0000259" key="10">
    <source>
        <dbReference type="Pfam" id="PF05649"/>
    </source>
</evidence>
<keyword evidence="5 11" id="KW-0378">Hydrolase</keyword>
<evidence type="ECO:0000259" key="9">
    <source>
        <dbReference type="Pfam" id="PF01431"/>
    </source>
</evidence>
<dbReference type="SUPFAM" id="SSF55486">
    <property type="entry name" value="Metalloproteases ('zincins'), catalytic domain"/>
    <property type="match status" value="1"/>
</dbReference>
<dbReference type="Pfam" id="PF05649">
    <property type="entry name" value="Peptidase_M13_N"/>
    <property type="match status" value="1"/>
</dbReference>
<sequence length="699" mass="78902" precursor="true">MKHSIYKIGAVTLGLTIGLGLTSCNEPQKTTAETTETTETEEATNKKPTDYLAIDLANFDTTVRPQDDFFMFVNGSWLKNNPIPASETRWTSFSEILEKNREILKRVAENAAANTSASPTSAEGQVAAFYKSGTNEQKREELGMKPMEIHLEAINKATTLEEFLKVSADQKAVAGGLFSVYVTADEKNSSTNALYMNQGGTSLPKAYYETSDLKEKFAAFEKHVANMFVLMGETPEVAATKAKNVVAIETELAKVSRTPAERRDSEKNYNKMTFAELQKLSPNVDWKKHLSDIGVQNIETVENVILGTPEFFTGLSKTLKNNSLDALKDYQKYHLAGSFSSFLNKDFEKEDFDFYNKTMRGQNEMQERWKLVLNVIDRSIGHSLGQLYVKEAFSPKAKERAEVMIQDVRASFEDHIKGLEWMGEDTKKQALAKLSSITTKIGYPDAWKTYEGLELSEDNYAQNFMNASKWWQKDNLSKLGKPVDKSEWHMTPSTVNAYYNPTSNEIVFPAGILQPPFFSEYADDAVNYGGIGAVIGHEISHGFDDQGSQYDAEGNMNNWWTDTDKSQFKEKTTSLVAQYSEYTVLDDIKVKGDATLGENIADLGGMAVAYDALKKAWARDGKPEQEDNLTPEQRFFVSWAQIWRVNFTDDELRNRIETDYHSPGMFRANGPLSNFNPFFEAFDVKEGDKMRREDQIVIW</sequence>
<accession>I4AJ26</accession>
<evidence type="ECO:0000256" key="8">
    <source>
        <dbReference type="SAM" id="MobiDB-lite"/>
    </source>
</evidence>
<proteinExistence type="inferred from homology"/>
<dbReference type="InterPro" id="IPR042089">
    <property type="entry name" value="Peptidase_M13_dom_2"/>
</dbReference>
<dbReference type="PANTHER" id="PTHR11733:SF167">
    <property type="entry name" value="FI17812P1-RELATED"/>
    <property type="match status" value="1"/>
</dbReference>